<feature type="region of interest" description="Disordered" evidence="1">
    <location>
        <begin position="514"/>
        <end position="535"/>
    </location>
</feature>
<feature type="compositionally biased region" description="Basic and acidic residues" evidence="1">
    <location>
        <begin position="525"/>
        <end position="535"/>
    </location>
</feature>
<organism evidence="3 4">
    <name type="scientific">Candidatus Uhrbacteria bacterium GW2011_GWF2_39_13</name>
    <dbReference type="NCBI Taxonomy" id="1618995"/>
    <lineage>
        <taxon>Bacteria</taxon>
        <taxon>Candidatus Uhriibacteriota</taxon>
    </lineage>
</organism>
<dbReference type="CDD" id="cd06257">
    <property type="entry name" value="DnaJ"/>
    <property type="match status" value="1"/>
</dbReference>
<dbReference type="Proteomes" id="UP000033935">
    <property type="component" value="Unassembled WGS sequence"/>
</dbReference>
<name>A0A0G0MLC8_9BACT</name>
<gene>
    <name evidence="3" type="ORF">UT30_C0003G0003</name>
</gene>
<sequence length="535" mass="61793">MNYKPMNEGKGELYTPSLRGGIKENREELDAEILTQKNDVLEFLKIPKTLQEALPKSIDRERIKIDERHFNDWSRAFTELIKELVAEEGQQEKKGIGNISAILARLMELSVFDNPRMIRPKDEPPYICMTTRREDSAFDQKSLMIRKGTDGKLNYTCFVSRLTSVVNRLPKIESAGGNVTAWIEQLFADVNVHIGVEHSRPGGVSLEGGNPAQVEKISVSAQPSTKEQAFELFQALRLSQIFMRGIESEVERRTSKVLDTDWKRSRAYVTENETYLYDVIHEKALEAFKTFFETVQGKDLMRTIVDVNVILREGSMTPVIHYEQTEAILGQVWTVRKTLELDSVALGFHIPELRVESLELSPLPIYGRESTEHRRIELTEDQQCSIAIPFYPAMDEPHFGHHPKLGLLNALGKWFKTQKEQESKKERRENNLQEIEKYLTILGIEMDDLRGKTKSEQEILLKKKYRKLAREFHPDMNPDDLQAEEQMKKLAQANQFFFKEFGLDLLFNMNDGINSQDTSDDETEERSSERLRFIS</sequence>
<dbReference type="SUPFAM" id="SSF46565">
    <property type="entry name" value="Chaperone J-domain"/>
    <property type="match status" value="1"/>
</dbReference>
<evidence type="ECO:0000313" key="4">
    <source>
        <dbReference type="Proteomes" id="UP000033935"/>
    </source>
</evidence>
<comment type="caution">
    <text evidence="3">The sequence shown here is derived from an EMBL/GenBank/DDBJ whole genome shotgun (WGS) entry which is preliminary data.</text>
</comment>
<evidence type="ECO:0000313" key="3">
    <source>
        <dbReference type="EMBL" id="KKR04814.1"/>
    </source>
</evidence>
<dbReference type="InterPro" id="IPR036869">
    <property type="entry name" value="J_dom_sf"/>
</dbReference>
<dbReference type="EMBL" id="LBWG01000003">
    <property type="protein sequence ID" value="KKR04814.1"/>
    <property type="molecule type" value="Genomic_DNA"/>
</dbReference>
<dbReference type="Pfam" id="PF00226">
    <property type="entry name" value="DnaJ"/>
    <property type="match status" value="1"/>
</dbReference>
<reference evidence="3 4" key="1">
    <citation type="journal article" date="2015" name="Nature">
        <title>rRNA introns, odd ribosomes, and small enigmatic genomes across a large radiation of phyla.</title>
        <authorList>
            <person name="Brown C.T."/>
            <person name="Hug L.A."/>
            <person name="Thomas B.C."/>
            <person name="Sharon I."/>
            <person name="Castelle C.J."/>
            <person name="Singh A."/>
            <person name="Wilkins M.J."/>
            <person name="Williams K.H."/>
            <person name="Banfield J.F."/>
        </authorList>
    </citation>
    <scope>NUCLEOTIDE SEQUENCE [LARGE SCALE GENOMIC DNA]</scope>
</reference>
<dbReference type="InterPro" id="IPR001623">
    <property type="entry name" value="DnaJ_domain"/>
</dbReference>
<protein>
    <submittedName>
        <fullName evidence="3">Chaperone DnaJ domain protein</fullName>
    </submittedName>
</protein>
<evidence type="ECO:0000259" key="2">
    <source>
        <dbReference type="PROSITE" id="PS50076"/>
    </source>
</evidence>
<dbReference type="AlphaFoldDB" id="A0A0G0MLC8"/>
<accession>A0A0G0MLC8</accession>
<dbReference type="SMART" id="SM00271">
    <property type="entry name" value="DnaJ"/>
    <property type="match status" value="1"/>
</dbReference>
<dbReference type="Gene3D" id="1.10.287.110">
    <property type="entry name" value="DnaJ domain"/>
    <property type="match status" value="1"/>
</dbReference>
<dbReference type="PROSITE" id="PS50076">
    <property type="entry name" value="DNAJ_2"/>
    <property type="match status" value="1"/>
</dbReference>
<evidence type="ECO:0000256" key="1">
    <source>
        <dbReference type="SAM" id="MobiDB-lite"/>
    </source>
</evidence>
<proteinExistence type="predicted"/>
<feature type="domain" description="J" evidence="2">
    <location>
        <begin position="437"/>
        <end position="502"/>
    </location>
</feature>